<accession>A0A453MHQ6</accession>
<reference evidence="3" key="1">
    <citation type="journal article" date="2014" name="Science">
        <title>Ancient hybridizations among the ancestral genomes of bread wheat.</title>
        <authorList>
            <consortium name="International Wheat Genome Sequencing Consortium,"/>
            <person name="Marcussen T."/>
            <person name="Sandve S.R."/>
            <person name="Heier L."/>
            <person name="Spannagl M."/>
            <person name="Pfeifer M."/>
            <person name="Jakobsen K.S."/>
            <person name="Wulff B.B."/>
            <person name="Steuernagel B."/>
            <person name="Mayer K.F."/>
            <person name="Olsen O.A."/>
        </authorList>
    </citation>
    <scope>NUCLEOTIDE SEQUENCE [LARGE SCALE GENOMIC DNA]</scope>
    <source>
        <strain evidence="3">cv. AL8/78</strain>
    </source>
</reference>
<feature type="compositionally biased region" description="Basic and acidic residues" evidence="1">
    <location>
        <begin position="164"/>
        <end position="174"/>
    </location>
</feature>
<feature type="compositionally biased region" description="Basic and acidic residues" evidence="1">
    <location>
        <begin position="101"/>
        <end position="120"/>
    </location>
</feature>
<evidence type="ECO:0000256" key="1">
    <source>
        <dbReference type="SAM" id="MobiDB-lite"/>
    </source>
</evidence>
<reference evidence="2" key="3">
    <citation type="journal article" date="2017" name="Nature">
        <title>Genome sequence of the progenitor of the wheat D genome Aegilops tauschii.</title>
        <authorList>
            <person name="Luo M.C."/>
            <person name="Gu Y.Q."/>
            <person name="Puiu D."/>
            <person name="Wang H."/>
            <person name="Twardziok S.O."/>
            <person name="Deal K.R."/>
            <person name="Huo N."/>
            <person name="Zhu T."/>
            <person name="Wang L."/>
            <person name="Wang Y."/>
            <person name="McGuire P.E."/>
            <person name="Liu S."/>
            <person name="Long H."/>
            <person name="Ramasamy R.K."/>
            <person name="Rodriguez J.C."/>
            <person name="Van S.L."/>
            <person name="Yuan L."/>
            <person name="Wang Z."/>
            <person name="Xia Z."/>
            <person name="Xiao L."/>
            <person name="Anderson O.D."/>
            <person name="Ouyang S."/>
            <person name="Liang Y."/>
            <person name="Zimin A.V."/>
            <person name="Pertea G."/>
            <person name="Qi P."/>
            <person name="Bennetzen J.L."/>
            <person name="Dai X."/>
            <person name="Dawson M.W."/>
            <person name="Muller H.G."/>
            <person name="Kugler K."/>
            <person name="Rivarola-Duarte L."/>
            <person name="Spannagl M."/>
            <person name="Mayer K.F.X."/>
            <person name="Lu F.H."/>
            <person name="Bevan M.W."/>
            <person name="Leroy P."/>
            <person name="Li P."/>
            <person name="You F.M."/>
            <person name="Sun Q."/>
            <person name="Liu Z."/>
            <person name="Lyons E."/>
            <person name="Wicker T."/>
            <person name="Salzberg S.L."/>
            <person name="Devos K.M."/>
            <person name="Dvorak J."/>
        </authorList>
    </citation>
    <scope>NUCLEOTIDE SEQUENCE [LARGE SCALE GENOMIC DNA]</scope>
    <source>
        <strain evidence="2">cv. AL8/78</strain>
    </source>
</reference>
<feature type="region of interest" description="Disordered" evidence="1">
    <location>
        <begin position="68"/>
        <end position="232"/>
    </location>
</feature>
<protein>
    <submittedName>
        <fullName evidence="2">Uncharacterized protein</fullName>
    </submittedName>
</protein>
<dbReference type="AlphaFoldDB" id="A0A453MHQ6"/>
<sequence>HNHKEHDKLRENSIDYQIDSLIDSLDTKPLTPPLAPPADDAKVILADENLKKRKNHEMNGYLQNHHEMRPTKLPRPAPSSNHVENGTASHVAAPPSSMKPDAMKIEKAERLPKKEEKVNGNKEAQQRPLVDTGLRDPLPKKDEKANVNKEAQQRPQVVTGLRDPLPKKEEKVTVSKEAQQRPAVVSGLRDPLPKKEEKVTVSKEAQQQPAVVSGHRDPGASSGNGAPARKSAHPDFKYLGQIYSIPEAPQIMECDYGDQDWLFDRCSTQPEKPKMETEADGVPQVWAEAMKIDPADVTALPYVIPF</sequence>
<feature type="compositionally biased region" description="Basic and acidic residues" evidence="1">
    <location>
        <begin position="133"/>
        <end position="147"/>
    </location>
</feature>
<reference evidence="2" key="5">
    <citation type="journal article" date="2021" name="G3 (Bethesda)">
        <title>Aegilops tauschii genome assembly Aet v5.0 features greater sequence contiguity and improved annotation.</title>
        <authorList>
            <person name="Wang L."/>
            <person name="Zhu T."/>
            <person name="Rodriguez J.C."/>
            <person name="Deal K.R."/>
            <person name="Dubcovsky J."/>
            <person name="McGuire P.E."/>
            <person name="Lux T."/>
            <person name="Spannagl M."/>
            <person name="Mayer K.F.X."/>
            <person name="Baldrich P."/>
            <person name="Meyers B.C."/>
            <person name="Huo N."/>
            <person name="Gu Y.Q."/>
            <person name="Zhou H."/>
            <person name="Devos K.M."/>
            <person name="Bennetzen J.L."/>
            <person name="Unver T."/>
            <person name="Budak H."/>
            <person name="Gulick P.J."/>
            <person name="Galiba G."/>
            <person name="Kalapos B."/>
            <person name="Nelson D.R."/>
            <person name="Li P."/>
            <person name="You F.M."/>
            <person name="Luo M.C."/>
            <person name="Dvorak J."/>
        </authorList>
    </citation>
    <scope>NUCLEOTIDE SEQUENCE [LARGE SCALE GENOMIC DNA]</scope>
    <source>
        <strain evidence="2">cv. AL8/78</strain>
    </source>
</reference>
<organism evidence="2 3">
    <name type="scientific">Aegilops tauschii subsp. strangulata</name>
    <name type="common">Goatgrass</name>
    <dbReference type="NCBI Taxonomy" id="200361"/>
    <lineage>
        <taxon>Eukaryota</taxon>
        <taxon>Viridiplantae</taxon>
        <taxon>Streptophyta</taxon>
        <taxon>Embryophyta</taxon>
        <taxon>Tracheophyta</taxon>
        <taxon>Spermatophyta</taxon>
        <taxon>Magnoliopsida</taxon>
        <taxon>Liliopsida</taxon>
        <taxon>Poales</taxon>
        <taxon>Poaceae</taxon>
        <taxon>BOP clade</taxon>
        <taxon>Pooideae</taxon>
        <taxon>Triticodae</taxon>
        <taxon>Triticeae</taxon>
        <taxon>Triticinae</taxon>
        <taxon>Aegilops</taxon>
    </lineage>
</organism>
<reference evidence="3" key="2">
    <citation type="journal article" date="2017" name="Nat. Plants">
        <title>The Aegilops tauschii genome reveals multiple impacts of transposons.</title>
        <authorList>
            <person name="Zhao G."/>
            <person name="Zou C."/>
            <person name="Li K."/>
            <person name="Wang K."/>
            <person name="Li T."/>
            <person name="Gao L."/>
            <person name="Zhang X."/>
            <person name="Wang H."/>
            <person name="Yang Z."/>
            <person name="Liu X."/>
            <person name="Jiang W."/>
            <person name="Mao L."/>
            <person name="Kong X."/>
            <person name="Jiao Y."/>
            <person name="Jia J."/>
        </authorList>
    </citation>
    <scope>NUCLEOTIDE SEQUENCE [LARGE SCALE GENOMIC DNA]</scope>
    <source>
        <strain evidence="3">cv. AL8/78</strain>
    </source>
</reference>
<keyword evidence="3" id="KW-1185">Reference proteome</keyword>
<dbReference type="EnsemblPlants" id="AET5Gv21185400.8">
    <property type="protein sequence ID" value="AET5Gv21185400.8"/>
    <property type="gene ID" value="AET5Gv21185400"/>
</dbReference>
<dbReference type="PANTHER" id="PTHR34660:SF3">
    <property type="entry name" value="RRM DOMAIN-CONTAINING PROTEIN"/>
    <property type="match status" value="1"/>
</dbReference>
<dbReference type="PANTHER" id="PTHR34660">
    <property type="entry name" value="MYB-LIKE PROTEIN X"/>
    <property type="match status" value="1"/>
</dbReference>
<dbReference type="Proteomes" id="UP000015105">
    <property type="component" value="Chromosome 5D"/>
</dbReference>
<dbReference type="Gramene" id="AET5Gv21185400.8">
    <property type="protein sequence ID" value="AET5Gv21185400.8"/>
    <property type="gene ID" value="AET5Gv21185400"/>
</dbReference>
<feature type="compositionally biased region" description="Polar residues" evidence="1">
    <location>
        <begin position="78"/>
        <end position="88"/>
    </location>
</feature>
<feature type="compositionally biased region" description="Basic and acidic residues" evidence="1">
    <location>
        <begin position="191"/>
        <end position="201"/>
    </location>
</feature>
<evidence type="ECO:0000313" key="3">
    <source>
        <dbReference type="Proteomes" id="UP000015105"/>
    </source>
</evidence>
<name>A0A453MHQ6_AEGTS</name>
<proteinExistence type="predicted"/>
<reference evidence="2" key="4">
    <citation type="submission" date="2019-03" db="UniProtKB">
        <authorList>
            <consortium name="EnsemblPlants"/>
        </authorList>
    </citation>
    <scope>IDENTIFICATION</scope>
</reference>
<evidence type="ECO:0000313" key="2">
    <source>
        <dbReference type="EnsemblPlants" id="AET5Gv21185400.8"/>
    </source>
</evidence>